<evidence type="ECO:0000256" key="8">
    <source>
        <dbReference type="SAM" id="Phobius"/>
    </source>
</evidence>
<keyword evidence="4" id="KW-0597">Phosphoprotein</keyword>
<dbReference type="CDD" id="cd00082">
    <property type="entry name" value="HisKA"/>
    <property type="match status" value="1"/>
</dbReference>
<dbReference type="PRINTS" id="PR00344">
    <property type="entry name" value="BCTRLSENSOR"/>
</dbReference>
<gene>
    <name evidence="10" type="ORF">GCL60_12590</name>
</gene>
<name>A0A6N6VSD1_9BACT</name>
<dbReference type="GO" id="GO:0000155">
    <property type="term" value="F:phosphorelay sensor kinase activity"/>
    <property type="evidence" value="ECO:0007669"/>
    <property type="project" value="InterPro"/>
</dbReference>
<proteinExistence type="predicted"/>
<keyword evidence="8" id="KW-0812">Transmembrane</keyword>
<evidence type="ECO:0000256" key="4">
    <source>
        <dbReference type="ARBA" id="ARBA00022553"/>
    </source>
</evidence>
<dbReference type="Gene3D" id="6.10.340.10">
    <property type="match status" value="1"/>
</dbReference>
<dbReference type="Proteomes" id="UP000437748">
    <property type="component" value="Unassembled WGS sequence"/>
</dbReference>
<dbReference type="SMART" id="SM00388">
    <property type="entry name" value="HisKA"/>
    <property type="match status" value="1"/>
</dbReference>
<evidence type="ECO:0000259" key="9">
    <source>
        <dbReference type="SMART" id="SM00388"/>
    </source>
</evidence>
<dbReference type="GO" id="GO:0005886">
    <property type="term" value="C:plasma membrane"/>
    <property type="evidence" value="ECO:0007669"/>
    <property type="project" value="TreeGrafter"/>
</dbReference>
<dbReference type="InterPro" id="IPR003661">
    <property type="entry name" value="HisK_dim/P_dom"/>
</dbReference>
<accession>A0A6N6VSD1</accession>
<dbReference type="InterPro" id="IPR050428">
    <property type="entry name" value="TCS_sensor_his_kinase"/>
</dbReference>
<keyword evidence="5" id="KW-0808">Transferase</keyword>
<evidence type="ECO:0000313" key="10">
    <source>
        <dbReference type="EMBL" id="KAB8038003.1"/>
    </source>
</evidence>
<dbReference type="Gene3D" id="1.10.287.130">
    <property type="match status" value="1"/>
</dbReference>
<comment type="subcellular location">
    <subcellularLocation>
        <location evidence="2">Membrane</location>
    </subcellularLocation>
</comment>
<dbReference type="AlphaFoldDB" id="A0A6N6VSD1"/>
<feature type="domain" description="Signal transduction histidine kinase dimerisation/phosphoacceptor" evidence="9">
    <location>
        <begin position="95"/>
        <end position="161"/>
    </location>
</feature>
<feature type="transmembrane region" description="Helical" evidence="8">
    <location>
        <begin position="20"/>
        <end position="40"/>
    </location>
</feature>
<evidence type="ECO:0000256" key="1">
    <source>
        <dbReference type="ARBA" id="ARBA00000085"/>
    </source>
</evidence>
<evidence type="ECO:0000256" key="2">
    <source>
        <dbReference type="ARBA" id="ARBA00004370"/>
    </source>
</evidence>
<keyword evidence="11" id="KW-1185">Reference proteome</keyword>
<dbReference type="InterPro" id="IPR003594">
    <property type="entry name" value="HATPase_dom"/>
</dbReference>
<dbReference type="RefSeq" id="WP_153421081.1">
    <property type="nucleotide sequence ID" value="NZ_WFLM01000004.1"/>
</dbReference>
<comment type="catalytic activity">
    <reaction evidence="1">
        <text>ATP + protein L-histidine = ADP + protein N-phospho-L-histidine.</text>
        <dbReference type="EC" id="2.7.13.3"/>
    </reaction>
</comment>
<dbReference type="EC" id="2.7.13.3" evidence="3"/>
<evidence type="ECO:0000313" key="11">
    <source>
        <dbReference type="Proteomes" id="UP000437748"/>
    </source>
</evidence>
<organism evidence="10 11">
    <name type="scientific">Silvanigrella paludirubra</name>
    <dbReference type="NCBI Taxonomy" id="2499159"/>
    <lineage>
        <taxon>Bacteria</taxon>
        <taxon>Pseudomonadati</taxon>
        <taxon>Bdellovibrionota</taxon>
        <taxon>Oligoflexia</taxon>
        <taxon>Silvanigrellales</taxon>
        <taxon>Silvanigrellaceae</taxon>
        <taxon>Silvanigrella</taxon>
    </lineage>
</organism>
<reference evidence="10 11" key="1">
    <citation type="submission" date="2019-10" db="EMBL/GenBank/DDBJ databases">
        <title>New species of Slilvanegrellaceae.</title>
        <authorList>
            <person name="Pitt A."/>
            <person name="Hahn M.W."/>
        </authorList>
    </citation>
    <scope>NUCLEOTIDE SEQUENCE [LARGE SCALE GENOMIC DNA]</scope>
    <source>
        <strain evidence="10 11">SP-Ram-0.45-NSY-1</strain>
    </source>
</reference>
<dbReference type="Pfam" id="PF02518">
    <property type="entry name" value="HATPase_c"/>
    <property type="match status" value="1"/>
</dbReference>
<evidence type="ECO:0000256" key="7">
    <source>
        <dbReference type="ARBA" id="ARBA00023136"/>
    </source>
</evidence>
<dbReference type="PANTHER" id="PTHR45436:SF3">
    <property type="entry name" value="SENSOR HISTIDINE KINASE HPRS"/>
    <property type="match status" value="1"/>
</dbReference>
<dbReference type="Gene3D" id="3.30.565.10">
    <property type="entry name" value="Histidine kinase-like ATPase, C-terminal domain"/>
    <property type="match status" value="1"/>
</dbReference>
<comment type="caution">
    <text evidence="10">The sequence shown here is derived from an EMBL/GenBank/DDBJ whole genome shotgun (WGS) entry which is preliminary data.</text>
</comment>
<evidence type="ECO:0000256" key="3">
    <source>
        <dbReference type="ARBA" id="ARBA00012438"/>
    </source>
</evidence>
<dbReference type="SUPFAM" id="SSF47384">
    <property type="entry name" value="Homodimeric domain of signal transducing histidine kinase"/>
    <property type="match status" value="1"/>
</dbReference>
<dbReference type="InterPro" id="IPR036097">
    <property type="entry name" value="HisK_dim/P_sf"/>
</dbReference>
<keyword evidence="7 8" id="KW-0472">Membrane</keyword>
<keyword evidence="6" id="KW-0418">Kinase</keyword>
<evidence type="ECO:0000256" key="5">
    <source>
        <dbReference type="ARBA" id="ARBA00022679"/>
    </source>
</evidence>
<dbReference type="InterPro" id="IPR004358">
    <property type="entry name" value="Sig_transdc_His_kin-like_C"/>
</dbReference>
<protein>
    <recommendedName>
        <fullName evidence="3">histidine kinase</fullName>
        <ecNumber evidence="3">2.7.13.3</ecNumber>
    </recommendedName>
</protein>
<dbReference type="EMBL" id="WFLM01000004">
    <property type="protein sequence ID" value="KAB8038003.1"/>
    <property type="molecule type" value="Genomic_DNA"/>
</dbReference>
<evidence type="ECO:0000256" key="6">
    <source>
        <dbReference type="ARBA" id="ARBA00022777"/>
    </source>
</evidence>
<dbReference type="SUPFAM" id="SSF55874">
    <property type="entry name" value="ATPase domain of HSP90 chaperone/DNA topoisomerase II/histidine kinase"/>
    <property type="match status" value="1"/>
</dbReference>
<keyword evidence="8" id="KW-1133">Transmembrane helix</keyword>
<sequence length="254" mass="29995">MDFFKTFYRFINNNITLSRLFLLWYMISFIIILTLSLIILKFTLKPIEQFAKEIDNINSNNLNKKIKVKWIPKELLIIKKNFNIILSRLYDSFQKINQFSEDVSHELRTPLHSLKVEIEVALQKERTNNEYKETLISNLEECNKIYELIDNLTFLAKTEKKDIQIKPDPFSISKEISYLVEPFEPIAEEKNLPYIFDRMYRVNNLNIKRNNNLGLGLSMVKNLIELQKGTITIQSEFEKGTTVTLNFPNCIQSI</sequence>
<dbReference type="InterPro" id="IPR036890">
    <property type="entry name" value="HATPase_C_sf"/>
</dbReference>
<dbReference type="Pfam" id="PF00512">
    <property type="entry name" value="HisKA"/>
    <property type="match status" value="1"/>
</dbReference>
<dbReference type="PANTHER" id="PTHR45436">
    <property type="entry name" value="SENSOR HISTIDINE KINASE YKOH"/>
    <property type="match status" value="1"/>
</dbReference>
<dbReference type="OrthoDB" id="9813151at2"/>